<dbReference type="InterPro" id="IPR007712">
    <property type="entry name" value="RelE/ParE_toxin"/>
</dbReference>
<dbReference type="PANTHER" id="PTHR38813">
    <property type="match status" value="1"/>
</dbReference>
<gene>
    <name evidence="2" type="ORF">DDZ44_05370</name>
</gene>
<dbReference type="SUPFAM" id="SSF143011">
    <property type="entry name" value="RelE-like"/>
    <property type="match status" value="1"/>
</dbReference>
<evidence type="ECO:0000313" key="3">
    <source>
        <dbReference type="Proteomes" id="UP000263273"/>
    </source>
</evidence>
<reference evidence="2 3" key="1">
    <citation type="journal article" date="2018" name="Nat. Biotechnol.">
        <title>A standardized bacterial taxonomy based on genome phylogeny substantially revises the tree of life.</title>
        <authorList>
            <person name="Parks D.H."/>
            <person name="Chuvochina M."/>
            <person name="Waite D.W."/>
            <person name="Rinke C."/>
            <person name="Skarshewski A."/>
            <person name="Chaumeil P.A."/>
            <person name="Hugenholtz P."/>
        </authorList>
    </citation>
    <scope>NUCLEOTIDE SEQUENCE [LARGE SCALE GENOMIC DNA]</scope>
    <source>
        <strain evidence="2">UBA10948</strain>
    </source>
</reference>
<accession>A0A354YVI3</accession>
<evidence type="ECO:0000256" key="1">
    <source>
        <dbReference type="ARBA" id="ARBA00022649"/>
    </source>
</evidence>
<sequence>MKYELLLKREVAKYLGSLDKPTRTRIKRALDSLSKSPPEGDIVPMKGMEDWFRLRVGSFRIIFRVDDKEHKIVIASIGPRGDIYK</sequence>
<dbReference type="InterPro" id="IPR035093">
    <property type="entry name" value="RelE/ParE_toxin_dom_sf"/>
</dbReference>
<keyword evidence="1" id="KW-1277">Toxin-antitoxin system</keyword>
<name>A0A354YVI3_9FIRM</name>
<comment type="caution">
    <text evidence="2">The sequence shown here is derived from an EMBL/GenBank/DDBJ whole genome shotgun (WGS) entry which is preliminary data.</text>
</comment>
<dbReference type="Pfam" id="PF05016">
    <property type="entry name" value="ParE_toxin"/>
    <property type="match status" value="1"/>
</dbReference>
<dbReference type="RefSeq" id="WP_276620012.1">
    <property type="nucleotide sequence ID" value="NZ_DCDX01000060.1"/>
</dbReference>
<protein>
    <submittedName>
        <fullName evidence="2">Plasmid stabilization protein</fullName>
    </submittedName>
</protein>
<dbReference type="Gene3D" id="3.30.2310.20">
    <property type="entry name" value="RelE-like"/>
    <property type="match status" value="1"/>
</dbReference>
<proteinExistence type="predicted"/>
<dbReference type="PANTHER" id="PTHR38813:SF1">
    <property type="entry name" value="TOXIN RELE1-RELATED"/>
    <property type="match status" value="1"/>
</dbReference>
<dbReference type="Proteomes" id="UP000263273">
    <property type="component" value="Unassembled WGS sequence"/>
</dbReference>
<dbReference type="AlphaFoldDB" id="A0A354YVI3"/>
<dbReference type="EMBL" id="DNZF01000117">
    <property type="protein sequence ID" value="HBK53345.1"/>
    <property type="molecule type" value="Genomic_DNA"/>
</dbReference>
<dbReference type="InterPro" id="IPR052747">
    <property type="entry name" value="TA_system_RelE_toxin"/>
</dbReference>
<evidence type="ECO:0000313" key="2">
    <source>
        <dbReference type="EMBL" id="HBK53345.1"/>
    </source>
</evidence>
<organism evidence="2 3">
    <name type="scientific">Syntrophomonas wolfei</name>
    <dbReference type="NCBI Taxonomy" id="863"/>
    <lineage>
        <taxon>Bacteria</taxon>
        <taxon>Bacillati</taxon>
        <taxon>Bacillota</taxon>
        <taxon>Clostridia</taxon>
        <taxon>Eubacteriales</taxon>
        <taxon>Syntrophomonadaceae</taxon>
        <taxon>Syntrophomonas</taxon>
    </lineage>
</organism>